<protein>
    <submittedName>
        <fullName evidence="2">Uncharacterized protein</fullName>
    </submittedName>
</protein>
<dbReference type="Proteomes" id="UP000483672">
    <property type="component" value="Unassembled WGS sequence"/>
</dbReference>
<evidence type="ECO:0000313" key="2">
    <source>
        <dbReference type="EMBL" id="KAF3212458.1"/>
    </source>
</evidence>
<accession>A0A7C8QKH2</accession>
<evidence type="ECO:0000313" key="3">
    <source>
        <dbReference type="Proteomes" id="UP000483672"/>
    </source>
</evidence>
<dbReference type="EMBL" id="WIPF01000082">
    <property type="protein sequence ID" value="KAF3212458.1"/>
    <property type="molecule type" value="Genomic_DNA"/>
</dbReference>
<feature type="compositionally biased region" description="Basic residues" evidence="1">
    <location>
        <begin position="158"/>
        <end position="169"/>
    </location>
</feature>
<feature type="compositionally biased region" description="Basic and acidic residues" evidence="1">
    <location>
        <begin position="170"/>
        <end position="191"/>
    </location>
</feature>
<evidence type="ECO:0000256" key="1">
    <source>
        <dbReference type="SAM" id="MobiDB-lite"/>
    </source>
</evidence>
<name>A0A7C8QKH2_ORBOL</name>
<dbReference type="AlphaFoldDB" id="A0A7C8QKH2"/>
<feature type="compositionally biased region" description="Basic residues" evidence="1">
    <location>
        <begin position="286"/>
        <end position="296"/>
    </location>
</feature>
<organism evidence="2 3">
    <name type="scientific">Orbilia oligospora</name>
    <name type="common">Nematode-trapping fungus</name>
    <name type="synonym">Arthrobotrys oligospora</name>
    <dbReference type="NCBI Taxonomy" id="2813651"/>
    <lineage>
        <taxon>Eukaryota</taxon>
        <taxon>Fungi</taxon>
        <taxon>Dikarya</taxon>
        <taxon>Ascomycota</taxon>
        <taxon>Pezizomycotina</taxon>
        <taxon>Orbiliomycetes</taxon>
        <taxon>Orbiliales</taxon>
        <taxon>Orbiliaceae</taxon>
        <taxon>Orbilia</taxon>
    </lineage>
</organism>
<feature type="region of interest" description="Disordered" evidence="1">
    <location>
        <begin position="151"/>
        <end position="191"/>
    </location>
</feature>
<gene>
    <name evidence="2" type="ORF">TWF191_010458</name>
</gene>
<reference evidence="2 3" key="1">
    <citation type="submission" date="2019-06" db="EMBL/GenBank/DDBJ databases">
        <authorList>
            <person name="Palmer J.M."/>
        </authorList>
    </citation>
    <scope>NUCLEOTIDE SEQUENCE [LARGE SCALE GENOMIC DNA]</scope>
    <source>
        <strain evidence="2 3">TWF191</strain>
    </source>
</reference>
<proteinExistence type="predicted"/>
<feature type="region of interest" description="Disordered" evidence="1">
    <location>
        <begin position="203"/>
        <end position="296"/>
    </location>
</feature>
<comment type="caution">
    <text evidence="2">The sequence shown here is derived from an EMBL/GenBank/DDBJ whole genome shotgun (WGS) entry which is preliminary data.</text>
</comment>
<sequence length="296" mass="33055">MVPRAHNPSLASTEGNDVAGLDSIVNAECDESVDEGHPARPNISQSNEQEIATYVDCGPLFPTARVVNCCPRFKESGRICQAQDRLVVSQRWDIVCCDNKNCKPIEKFSDSNCQLLQKNLESSALAGLRYLDKLTEKERAELYKTSARISQPPVWGRKGPHVKKPRRVKTKEERERDKEEKERAKVQKEVEKAEKKELVAARALADLASGKPKSGRKKNIKGIQLQKPVVEMTEKKKKKQKPEATGVDSKSELTKKKKPATATVIKVEPKSKGKRKAAADQPSKPAPKRQRKNKTA</sequence>